<dbReference type="GeneID" id="78341043"/>
<proteinExistence type="predicted"/>
<dbReference type="KEGG" id="acou:A5CBH24_03190"/>
<organism evidence="1 2">
    <name type="scientific">Alistipes communis</name>
    <dbReference type="NCBI Taxonomy" id="2585118"/>
    <lineage>
        <taxon>Bacteria</taxon>
        <taxon>Pseudomonadati</taxon>
        <taxon>Bacteroidota</taxon>
        <taxon>Bacteroidia</taxon>
        <taxon>Bacteroidales</taxon>
        <taxon>Rikenellaceae</taxon>
        <taxon>Alistipes</taxon>
    </lineage>
</organism>
<dbReference type="RefSeq" id="WP_141411984.1">
    <property type="nucleotide sequence ID" value="NZ_AP019735.1"/>
</dbReference>
<protein>
    <submittedName>
        <fullName evidence="1">Uncharacterized protein</fullName>
    </submittedName>
</protein>
<sequence>MPKYRLTPAISLARNYNTVGVSEAPTYNAAVVKVGGYTLVRSIINGSAVFPMDDLFEIIAQGGNAQTTISLEVDGQAIASSPIYLLKGASARAMTNNAQADTPISWPQPSKIVVFPAFDYSEQILVNSYTGAMQDFAFTDADSGRREVYSRVDPVFSLPMTFFREFGGGERQLIVSTGGTTGAVKSARLTVVVNPCDSGSFVRWRDATGLMRYFLWHPTERVDDVSEDETFETLSEKLTPERHRTITATTTHTLHSGLVDRELFDLCASILSGREVQLYDARRKVWIDAYVEDGDISRTNACMQDCVVELSIKHLTL</sequence>
<evidence type="ECO:0000313" key="2">
    <source>
        <dbReference type="Proteomes" id="UP000318946"/>
    </source>
</evidence>
<dbReference type="AlphaFoldDB" id="A0A4Y1WS90"/>
<evidence type="ECO:0000313" key="1">
    <source>
        <dbReference type="EMBL" id="BBL03006.1"/>
    </source>
</evidence>
<reference evidence="2" key="1">
    <citation type="submission" date="2019-06" db="EMBL/GenBank/DDBJ databases">
        <title>Alistipes onderdonkii subsp. vulgaris subsp. nov., Alistipes dispar sp. nov. and Alistipes communis sp. nov., isolated from human faeces, and creation of Alistipes onderdonkii subsp. onderdonkii subsp. nov.</title>
        <authorList>
            <person name="Sakamoto M."/>
            <person name="Ikeyama N."/>
            <person name="Ogata Y."/>
            <person name="Suda W."/>
            <person name="Iino T."/>
            <person name="Hattori M."/>
            <person name="Ohkuma M."/>
        </authorList>
    </citation>
    <scope>NUCLEOTIDE SEQUENCE [LARGE SCALE GENOMIC DNA]</scope>
    <source>
        <strain evidence="2">5CBH24</strain>
    </source>
</reference>
<gene>
    <name evidence="1" type="ORF">A5CBH24_03190</name>
</gene>
<dbReference type="Proteomes" id="UP000318946">
    <property type="component" value="Chromosome"/>
</dbReference>
<keyword evidence="2" id="KW-1185">Reference proteome</keyword>
<dbReference type="EMBL" id="AP019735">
    <property type="protein sequence ID" value="BBL03006.1"/>
    <property type="molecule type" value="Genomic_DNA"/>
</dbReference>
<name>A0A4Y1WS90_9BACT</name>
<accession>A0A4Y1WS90</accession>